<dbReference type="PANTHER" id="PTHR42985:SF40">
    <property type="entry name" value="LD47995P-RELATED"/>
    <property type="match status" value="1"/>
</dbReference>
<evidence type="ECO:0000256" key="10">
    <source>
        <dbReference type="ARBA" id="ARBA00023201"/>
    </source>
</evidence>
<dbReference type="Gene3D" id="1.20.1740.10">
    <property type="entry name" value="Amino acid/polyamine transporter I"/>
    <property type="match status" value="1"/>
</dbReference>
<evidence type="ECO:0000256" key="1">
    <source>
        <dbReference type="ARBA" id="ARBA00004651"/>
    </source>
</evidence>
<keyword evidence="10" id="KW-0739">Sodium transport</keyword>
<accession>A0A814W7V2</accession>
<evidence type="ECO:0000256" key="8">
    <source>
        <dbReference type="ARBA" id="ARBA00023065"/>
    </source>
</evidence>
<evidence type="ECO:0000256" key="9">
    <source>
        <dbReference type="ARBA" id="ARBA00023136"/>
    </source>
</evidence>
<comment type="caution">
    <text evidence="14">The sequence shown here is derived from an EMBL/GenBank/DDBJ whole genome shotgun (WGS) entry which is preliminary data.</text>
</comment>
<feature type="transmembrane region" description="Helical" evidence="12">
    <location>
        <begin position="138"/>
        <end position="162"/>
    </location>
</feature>
<dbReference type="Proteomes" id="UP000663889">
    <property type="component" value="Unassembled WGS sequence"/>
</dbReference>
<dbReference type="Gene3D" id="1.20.1730.10">
    <property type="entry name" value="Sodium/glucose cotransporter"/>
    <property type="match status" value="1"/>
</dbReference>
<keyword evidence="3" id="KW-0813">Transport</keyword>
<keyword evidence="8" id="KW-0406">Ion transport</keyword>
<evidence type="ECO:0000256" key="2">
    <source>
        <dbReference type="ARBA" id="ARBA00006434"/>
    </source>
</evidence>
<keyword evidence="13" id="KW-0732">Signal</keyword>
<dbReference type="Pfam" id="PF00474">
    <property type="entry name" value="SSF"/>
    <property type="match status" value="1"/>
</dbReference>
<dbReference type="InterPro" id="IPR002293">
    <property type="entry name" value="AA/rel_permease1"/>
</dbReference>
<dbReference type="AlphaFoldDB" id="A0A814W7V2"/>
<gene>
    <name evidence="14" type="ORF">SEV965_LOCUS20817</name>
</gene>
<dbReference type="GO" id="GO:0006814">
    <property type="term" value="P:sodium ion transport"/>
    <property type="evidence" value="ECO:0007669"/>
    <property type="project" value="UniProtKB-KW"/>
</dbReference>
<comment type="similarity">
    <text evidence="2 11">Belongs to the sodium:solute symporter (SSF) (TC 2.A.21) family.</text>
</comment>
<evidence type="ECO:0000256" key="4">
    <source>
        <dbReference type="ARBA" id="ARBA00022475"/>
    </source>
</evidence>
<organism evidence="14 15">
    <name type="scientific">Rotaria sordida</name>
    <dbReference type="NCBI Taxonomy" id="392033"/>
    <lineage>
        <taxon>Eukaryota</taxon>
        <taxon>Metazoa</taxon>
        <taxon>Spiralia</taxon>
        <taxon>Gnathifera</taxon>
        <taxon>Rotifera</taxon>
        <taxon>Eurotatoria</taxon>
        <taxon>Bdelloidea</taxon>
        <taxon>Philodinida</taxon>
        <taxon>Philodinidae</taxon>
        <taxon>Rotaria</taxon>
    </lineage>
</organism>
<keyword evidence="5 12" id="KW-0812">Transmembrane</keyword>
<dbReference type="GO" id="GO:0005886">
    <property type="term" value="C:plasma membrane"/>
    <property type="evidence" value="ECO:0007669"/>
    <property type="project" value="UniProtKB-SubCell"/>
</dbReference>
<dbReference type="PANTHER" id="PTHR42985">
    <property type="entry name" value="SODIUM-COUPLED MONOCARBOXYLATE TRANSPORTER"/>
    <property type="match status" value="1"/>
</dbReference>
<feature type="transmembrane region" description="Helical" evidence="12">
    <location>
        <begin position="115"/>
        <end position="132"/>
    </location>
</feature>
<evidence type="ECO:0000256" key="7">
    <source>
        <dbReference type="ARBA" id="ARBA00023053"/>
    </source>
</evidence>
<evidence type="ECO:0000313" key="14">
    <source>
        <dbReference type="EMBL" id="CAF1195064.1"/>
    </source>
</evidence>
<evidence type="ECO:0000313" key="15">
    <source>
        <dbReference type="Proteomes" id="UP000663889"/>
    </source>
</evidence>
<evidence type="ECO:0000256" key="6">
    <source>
        <dbReference type="ARBA" id="ARBA00022989"/>
    </source>
</evidence>
<evidence type="ECO:0000256" key="3">
    <source>
        <dbReference type="ARBA" id="ARBA00022448"/>
    </source>
</evidence>
<feature type="signal peptide" evidence="13">
    <location>
        <begin position="1"/>
        <end position="20"/>
    </location>
</feature>
<dbReference type="PROSITE" id="PS50283">
    <property type="entry name" value="NA_SOLUT_SYMP_3"/>
    <property type="match status" value="1"/>
</dbReference>
<dbReference type="InterPro" id="IPR038377">
    <property type="entry name" value="Na/Glc_symporter_sf"/>
</dbReference>
<feature type="transmembrane region" description="Helical" evidence="12">
    <location>
        <begin position="28"/>
        <end position="51"/>
    </location>
</feature>
<reference evidence="14" key="1">
    <citation type="submission" date="2021-02" db="EMBL/GenBank/DDBJ databases">
        <authorList>
            <person name="Nowell W R."/>
        </authorList>
    </citation>
    <scope>NUCLEOTIDE SEQUENCE</scope>
</reference>
<evidence type="ECO:0000256" key="5">
    <source>
        <dbReference type="ARBA" id="ARBA00022692"/>
    </source>
</evidence>
<evidence type="ECO:0000256" key="13">
    <source>
        <dbReference type="SAM" id="SignalP"/>
    </source>
</evidence>
<keyword evidence="6 12" id="KW-1133">Transmembrane helix</keyword>
<dbReference type="InterPro" id="IPR051163">
    <property type="entry name" value="Sodium:Solute_Symporter_SSF"/>
</dbReference>
<feature type="chain" id="PRO_5032317946" evidence="13">
    <location>
        <begin position="21"/>
        <end position="173"/>
    </location>
</feature>
<keyword evidence="7" id="KW-0915">Sodium</keyword>
<dbReference type="InterPro" id="IPR001734">
    <property type="entry name" value="Na/solute_symporter"/>
</dbReference>
<dbReference type="GO" id="GO:0015293">
    <property type="term" value="F:symporter activity"/>
    <property type="evidence" value="ECO:0007669"/>
    <property type="project" value="TreeGrafter"/>
</dbReference>
<keyword evidence="4" id="KW-1003">Cell membrane</keyword>
<keyword evidence="9 12" id="KW-0472">Membrane</keyword>
<sequence>MTYQLIYMAVVLYTPALALSQTTELNIWLSVIAVGVICTFYSSVGGLKAVIWTDVLQSVIMLVGLLPAIIQARETCINNEDMNGTRFEQLRCSLNGALCYAELGCSYVSSGGDYIYLRLAFSNLIGFLRVWINVALLRLVLVVLIKCLSSFLLLIVGFINLISATAIKRLHQY</sequence>
<name>A0A814W7V2_9BILA</name>
<evidence type="ECO:0000256" key="11">
    <source>
        <dbReference type="RuleBase" id="RU362091"/>
    </source>
</evidence>
<dbReference type="Pfam" id="PF13520">
    <property type="entry name" value="AA_permease_2"/>
    <property type="match status" value="1"/>
</dbReference>
<protein>
    <submittedName>
        <fullName evidence="14">Uncharacterized protein</fullName>
    </submittedName>
</protein>
<comment type="subcellular location">
    <subcellularLocation>
        <location evidence="1">Cell membrane</location>
        <topology evidence="1">Multi-pass membrane protein</topology>
    </subcellularLocation>
</comment>
<dbReference type="EMBL" id="CAJNOU010001377">
    <property type="protein sequence ID" value="CAF1195064.1"/>
    <property type="molecule type" value="Genomic_DNA"/>
</dbReference>
<proteinExistence type="inferred from homology"/>
<evidence type="ECO:0000256" key="12">
    <source>
        <dbReference type="SAM" id="Phobius"/>
    </source>
</evidence>